<protein>
    <submittedName>
        <fullName evidence="5">Membrane protein</fullName>
    </submittedName>
    <submittedName>
        <fullName evidence="6">Uncharacterized protein YlxW (UPF0749 family)</fullName>
    </submittedName>
</protein>
<evidence type="ECO:0000256" key="2">
    <source>
        <dbReference type="SAM" id="Coils"/>
    </source>
</evidence>
<dbReference type="InterPro" id="IPR010273">
    <property type="entry name" value="DUF881"/>
</dbReference>
<evidence type="ECO:0000313" key="6">
    <source>
        <dbReference type="EMBL" id="NIH69139.1"/>
    </source>
</evidence>
<dbReference type="EMBL" id="BMMI01000007">
    <property type="protein sequence ID" value="GGL77288.1"/>
    <property type="molecule type" value="Genomic_DNA"/>
</dbReference>
<keyword evidence="4" id="KW-0812">Transmembrane</keyword>
<organism evidence="6 7">
    <name type="scientific">Modestobacter marinus</name>
    <dbReference type="NCBI Taxonomy" id="477641"/>
    <lineage>
        <taxon>Bacteria</taxon>
        <taxon>Bacillati</taxon>
        <taxon>Actinomycetota</taxon>
        <taxon>Actinomycetes</taxon>
        <taxon>Geodermatophilales</taxon>
        <taxon>Geodermatophilaceae</taxon>
        <taxon>Modestobacter</taxon>
    </lineage>
</organism>
<comment type="caution">
    <text evidence="6">The sequence shown here is derived from an EMBL/GenBank/DDBJ whole genome shotgun (WGS) entry which is preliminary data.</text>
</comment>
<feature type="region of interest" description="Disordered" evidence="3">
    <location>
        <begin position="1"/>
        <end position="101"/>
    </location>
</feature>
<dbReference type="PANTHER" id="PTHR37313:SF2">
    <property type="entry name" value="UPF0749 PROTEIN YLXX"/>
    <property type="match status" value="1"/>
</dbReference>
<keyword evidence="4" id="KW-0472">Membrane</keyword>
<reference evidence="5" key="4">
    <citation type="submission" date="2024-05" db="EMBL/GenBank/DDBJ databases">
        <authorList>
            <person name="Sun Q."/>
            <person name="Zhou Y."/>
        </authorList>
    </citation>
    <scope>NUCLEOTIDE SEQUENCE</scope>
    <source>
        <strain evidence="5">CGMCC 4.5581</strain>
    </source>
</reference>
<evidence type="ECO:0000256" key="1">
    <source>
        <dbReference type="ARBA" id="ARBA00009108"/>
    </source>
</evidence>
<keyword evidence="8" id="KW-1185">Reference proteome</keyword>
<reference evidence="8" key="2">
    <citation type="journal article" date="2019" name="Int. J. Syst. Evol. Microbiol.">
        <title>The Global Catalogue of Microorganisms (GCM) 10K type strain sequencing project: providing services to taxonomists for standard genome sequencing and annotation.</title>
        <authorList>
            <consortium name="The Broad Institute Genomics Platform"/>
            <consortium name="The Broad Institute Genome Sequencing Center for Infectious Disease"/>
            <person name="Wu L."/>
            <person name="Ma J."/>
        </authorList>
    </citation>
    <scope>NUCLEOTIDE SEQUENCE [LARGE SCALE GENOMIC DNA]</scope>
    <source>
        <strain evidence="8">CGMCC 4.5581</strain>
    </source>
</reference>
<dbReference type="GO" id="GO:0005886">
    <property type="term" value="C:plasma membrane"/>
    <property type="evidence" value="ECO:0007669"/>
    <property type="project" value="TreeGrafter"/>
</dbReference>
<comment type="similarity">
    <text evidence="1">Belongs to the UPF0749 family.</text>
</comment>
<evidence type="ECO:0000313" key="5">
    <source>
        <dbReference type="EMBL" id="GGL77288.1"/>
    </source>
</evidence>
<dbReference type="PANTHER" id="PTHR37313">
    <property type="entry name" value="UPF0749 PROTEIN RV1825"/>
    <property type="match status" value="1"/>
</dbReference>
<evidence type="ECO:0000256" key="4">
    <source>
        <dbReference type="SAM" id="Phobius"/>
    </source>
</evidence>
<accession>A0A846M0E0</accession>
<feature type="compositionally biased region" description="Basic and acidic residues" evidence="3">
    <location>
        <begin position="1"/>
        <end position="20"/>
    </location>
</feature>
<keyword evidence="2" id="KW-0175">Coiled coil</keyword>
<gene>
    <name evidence="6" type="ORF">FB380_003627</name>
    <name evidence="5" type="ORF">GCM10011589_36610</name>
</gene>
<dbReference type="Proteomes" id="UP000648663">
    <property type="component" value="Unassembled WGS sequence"/>
</dbReference>
<name>A0A846M0E0_9ACTN</name>
<keyword evidence="4" id="KW-1133">Transmembrane helix</keyword>
<reference evidence="5" key="1">
    <citation type="journal article" date="2014" name="Int. J. Syst. Evol. Microbiol.">
        <title>Complete genome of a new Firmicutes species belonging to the dominant human colonic microbiota ('Ruminococcus bicirculans') reveals two chromosomes and a selective capacity to utilize plant glucans.</title>
        <authorList>
            <consortium name="NISC Comparative Sequencing Program"/>
            <person name="Wegmann U."/>
            <person name="Louis P."/>
            <person name="Goesmann A."/>
            <person name="Henrissat B."/>
            <person name="Duncan S.H."/>
            <person name="Flint H.J."/>
        </authorList>
    </citation>
    <scope>NUCLEOTIDE SEQUENCE</scope>
    <source>
        <strain evidence="5">CGMCC 4.5581</strain>
    </source>
</reference>
<dbReference type="EMBL" id="JAAMPA010000002">
    <property type="protein sequence ID" value="NIH69139.1"/>
    <property type="molecule type" value="Genomic_DNA"/>
</dbReference>
<dbReference type="Gene3D" id="3.30.70.1880">
    <property type="entry name" value="Protein of unknown function DUF881"/>
    <property type="match status" value="1"/>
</dbReference>
<feature type="transmembrane region" description="Helical" evidence="4">
    <location>
        <begin position="106"/>
        <end position="124"/>
    </location>
</feature>
<sequence length="328" mass="33092">MTEEPTPGRRSDAEPREPAPHEPAAPEAAPPEAGAPATGSSAADTSGAGADGADGVGEQEAAAPPDGAGSEPPDGAGTEPPDDAGTEPPDGAGSEPATGRRRRDPLAAVLIGVLTLLLGFAFAVQVRSTDTDAQLAGLREEDLVRILDDLSAREDRLRQEISDQRAALAQLGSSDSAAAAALAEAEQRAEALGILNGTVAAHGPGLEVVISDPADRVTAGVVLNAIQELRGAGAETMQIDGVRIGVSSAITGDPGALEIDGEPVEAPYTIRVIGSPEDMATALSIPGGVSAMVNQRRGSVDIRPSQDVVVDALRPLDTPQYAEPADGD</sequence>
<feature type="compositionally biased region" description="Low complexity" evidence="3">
    <location>
        <begin position="25"/>
        <end position="48"/>
    </location>
</feature>
<reference evidence="6 7" key="3">
    <citation type="submission" date="2020-02" db="EMBL/GenBank/DDBJ databases">
        <title>Sequencing the genomes of 1000 actinobacteria strains.</title>
        <authorList>
            <person name="Klenk H.-P."/>
        </authorList>
    </citation>
    <scope>NUCLEOTIDE SEQUENCE [LARGE SCALE GENOMIC DNA]</scope>
    <source>
        <strain evidence="6 7">DSM 45201</strain>
    </source>
</reference>
<evidence type="ECO:0000313" key="7">
    <source>
        <dbReference type="Proteomes" id="UP000552836"/>
    </source>
</evidence>
<evidence type="ECO:0000313" key="8">
    <source>
        <dbReference type="Proteomes" id="UP000648663"/>
    </source>
</evidence>
<evidence type="ECO:0000256" key="3">
    <source>
        <dbReference type="SAM" id="MobiDB-lite"/>
    </source>
</evidence>
<proteinExistence type="inferred from homology"/>
<dbReference type="Pfam" id="PF05949">
    <property type="entry name" value="DUF881"/>
    <property type="match status" value="1"/>
</dbReference>
<dbReference type="AlphaFoldDB" id="A0A846M0E0"/>
<feature type="coiled-coil region" evidence="2">
    <location>
        <begin position="140"/>
        <end position="167"/>
    </location>
</feature>
<dbReference type="Proteomes" id="UP000552836">
    <property type="component" value="Unassembled WGS sequence"/>
</dbReference>